<feature type="domain" description="UVR" evidence="14">
    <location>
        <begin position="636"/>
        <end position="671"/>
    </location>
</feature>
<comment type="subunit">
    <text evidence="10 12">Forms a heterotetramer with UvrA during the search for lesions. Interacts with UvrC in an incision complex.</text>
</comment>
<feature type="domain" description="Helicase C-terminal" evidence="16">
    <location>
        <begin position="453"/>
        <end position="615"/>
    </location>
</feature>
<dbReference type="GO" id="GO:0009432">
    <property type="term" value="P:SOS response"/>
    <property type="evidence" value="ECO:0007669"/>
    <property type="project" value="UniProtKB-KW"/>
</dbReference>
<dbReference type="NCBIfam" id="NF003673">
    <property type="entry name" value="PRK05298.1"/>
    <property type="match status" value="1"/>
</dbReference>
<sequence>MPFQLKAPFAPTGDQPLAIGALSRGLEQDLRFQTLLGVTGSGKTFTFANVIQNLQRPTLVISHNKTLAAQLYEEFKAFFPDNAVHYFVSYYDYYQPEAYIPQTDTYIDKDVKINQELDRLRHAATQAILTRDDVIVVASVSCIYNIGSPEEYKELALELTPGQTMTQKRLFELLVDLQYERNDIDLVPGTFRKRGERVEIAPSTGMEVIVVEFGRNKISRLLRRSGLGLEDPERTAAKALMFPAKFWVAPSDKIPLALANIEAELAERLAELKKHGKVLEAQRLKQRTENDLAMIQEAGYCHGIENYSSHFEFRKPGEPPFTLLDYMSAAYTKRGTGVRGQGTEWLTIIDESHMTVPQLRGMVRGDNARKQILIDFGFRLPSARDNRPLDFNEFLQKTGQIIFASATPNVFEINISKRVQSSENRVQGGFVEQLIRPTGLLDPTIEIRDTKDQLPYLVKAIEERVAKKQRVLVTTLTKRLAEELTDWLKGKDIKVEYLHAEVKTLERPEVLHRLRAGETDVVVGINLLREGLDLPEVSLVAILDADKEGFLRNATTLIQTMGRAARHEEGRVILFADIRTQSMKTAISETKRRRKIQEEWNKKHGITPRTIAKPLRESTLIGSHREDEFVPEKVTPEILKQFKKEMEEHVKKLEFEEAARIRDLIKRLTARE</sequence>
<keyword evidence="7" id="KW-0067">ATP-binding</keyword>
<dbReference type="PROSITE" id="PS50151">
    <property type="entry name" value="UVR"/>
    <property type="match status" value="1"/>
</dbReference>
<dbReference type="SMART" id="SM00490">
    <property type="entry name" value="HELICc"/>
    <property type="match status" value="1"/>
</dbReference>
<dbReference type="Pfam" id="PF17757">
    <property type="entry name" value="UvrB_inter"/>
    <property type="match status" value="1"/>
</dbReference>
<comment type="similarity">
    <text evidence="2 12">Belongs to the UvrB family.</text>
</comment>
<dbReference type="GO" id="GO:0009380">
    <property type="term" value="C:excinuclease repair complex"/>
    <property type="evidence" value="ECO:0007669"/>
    <property type="project" value="InterPro"/>
</dbReference>
<dbReference type="InterPro" id="IPR006935">
    <property type="entry name" value="Helicase/UvrB_N"/>
</dbReference>
<dbReference type="Pfam" id="PF12344">
    <property type="entry name" value="UvrB"/>
    <property type="match status" value="1"/>
</dbReference>
<dbReference type="InterPro" id="IPR014001">
    <property type="entry name" value="Helicase_ATP-bd"/>
</dbReference>
<evidence type="ECO:0000256" key="2">
    <source>
        <dbReference type="ARBA" id="ARBA00008533"/>
    </source>
</evidence>
<feature type="domain" description="Helicase ATP-binding" evidence="15">
    <location>
        <begin position="24"/>
        <end position="179"/>
    </location>
</feature>
<keyword evidence="3" id="KW-0963">Cytoplasm</keyword>
<dbReference type="InterPro" id="IPR004807">
    <property type="entry name" value="UvrB"/>
</dbReference>
<dbReference type="SUPFAM" id="SSF46600">
    <property type="entry name" value="C-terminal UvrC-binding domain of UvrB"/>
    <property type="match status" value="1"/>
</dbReference>
<evidence type="ECO:0000256" key="9">
    <source>
        <dbReference type="ARBA" id="ARBA00023204"/>
    </source>
</evidence>
<dbReference type="PROSITE" id="PS51192">
    <property type="entry name" value="HELICASE_ATP_BIND_1"/>
    <property type="match status" value="1"/>
</dbReference>
<evidence type="ECO:0000313" key="17">
    <source>
        <dbReference type="EMBL" id="OHA48816.1"/>
    </source>
</evidence>
<evidence type="ECO:0000256" key="10">
    <source>
        <dbReference type="ARBA" id="ARBA00026033"/>
    </source>
</evidence>
<dbReference type="PROSITE" id="PS51194">
    <property type="entry name" value="HELICASE_CTER"/>
    <property type="match status" value="1"/>
</dbReference>
<evidence type="ECO:0000256" key="3">
    <source>
        <dbReference type="ARBA" id="ARBA00022490"/>
    </source>
</evidence>
<evidence type="ECO:0000256" key="6">
    <source>
        <dbReference type="ARBA" id="ARBA00022769"/>
    </source>
</evidence>
<dbReference type="STRING" id="1802362.A2806_03925"/>
<keyword evidence="5 12" id="KW-0227">DNA damage</keyword>
<proteinExistence type="inferred from homology"/>
<dbReference type="EMBL" id="MHSS01000002">
    <property type="protein sequence ID" value="OHA48816.1"/>
    <property type="molecule type" value="Genomic_DNA"/>
</dbReference>
<dbReference type="Pfam" id="PF00271">
    <property type="entry name" value="Helicase_C"/>
    <property type="match status" value="1"/>
</dbReference>
<dbReference type="GO" id="GO:0003677">
    <property type="term" value="F:DNA binding"/>
    <property type="evidence" value="ECO:0007669"/>
    <property type="project" value="InterPro"/>
</dbReference>
<keyword evidence="13" id="KW-0175">Coiled coil</keyword>
<evidence type="ECO:0000256" key="8">
    <source>
        <dbReference type="ARBA" id="ARBA00022881"/>
    </source>
</evidence>
<dbReference type="SUPFAM" id="SSF52540">
    <property type="entry name" value="P-loop containing nucleoside triphosphate hydrolases"/>
    <property type="match status" value="2"/>
</dbReference>
<dbReference type="GO" id="GO:0016887">
    <property type="term" value="F:ATP hydrolysis activity"/>
    <property type="evidence" value="ECO:0007669"/>
    <property type="project" value="InterPro"/>
</dbReference>
<dbReference type="GO" id="GO:0005737">
    <property type="term" value="C:cytoplasm"/>
    <property type="evidence" value="ECO:0007669"/>
    <property type="project" value="UniProtKB-SubCell"/>
</dbReference>
<evidence type="ECO:0000313" key="18">
    <source>
        <dbReference type="Proteomes" id="UP000177629"/>
    </source>
</evidence>
<evidence type="ECO:0000259" key="16">
    <source>
        <dbReference type="PROSITE" id="PS51194"/>
    </source>
</evidence>
<evidence type="ECO:0000256" key="7">
    <source>
        <dbReference type="ARBA" id="ARBA00022840"/>
    </source>
</evidence>
<evidence type="ECO:0000256" key="12">
    <source>
        <dbReference type="RuleBase" id="RU003587"/>
    </source>
</evidence>
<dbReference type="GO" id="GO:0004518">
    <property type="term" value="F:nuclease activity"/>
    <property type="evidence" value="ECO:0007669"/>
    <property type="project" value="UniProtKB-KW"/>
</dbReference>
<dbReference type="Pfam" id="PF04851">
    <property type="entry name" value="ResIII"/>
    <property type="match status" value="1"/>
</dbReference>
<protein>
    <recommendedName>
        <fullName evidence="11 12">UvrABC system protein B</fullName>
    </recommendedName>
</protein>
<evidence type="ECO:0000256" key="11">
    <source>
        <dbReference type="ARBA" id="ARBA00029504"/>
    </source>
</evidence>
<dbReference type="GO" id="GO:0006289">
    <property type="term" value="P:nucleotide-excision repair"/>
    <property type="evidence" value="ECO:0007669"/>
    <property type="project" value="InterPro"/>
</dbReference>
<comment type="subcellular location">
    <subcellularLocation>
        <location evidence="1 12">Cytoplasm</location>
    </subcellularLocation>
</comment>
<comment type="caution">
    <text evidence="17">The sequence shown here is derived from an EMBL/GenBank/DDBJ whole genome shotgun (WGS) entry which is preliminary data.</text>
</comment>
<dbReference type="Gene3D" id="3.40.50.300">
    <property type="entry name" value="P-loop containing nucleotide triphosphate hydrolases"/>
    <property type="match status" value="3"/>
</dbReference>
<evidence type="ECO:0000259" key="14">
    <source>
        <dbReference type="PROSITE" id="PS50151"/>
    </source>
</evidence>
<dbReference type="PANTHER" id="PTHR24029">
    <property type="entry name" value="UVRABC SYSTEM PROTEIN B"/>
    <property type="match status" value="1"/>
</dbReference>
<evidence type="ECO:0000256" key="5">
    <source>
        <dbReference type="ARBA" id="ARBA00022763"/>
    </source>
</evidence>
<feature type="coiled-coil region" evidence="13">
    <location>
        <begin position="262"/>
        <end position="298"/>
    </location>
</feature>
<keyword evidence="4" id="KW-0547">Nucleotide-binding</keyword>
<dbReference type="NCBIfam" id="TIGR00631">
    <property type="entry name" value="uvrb"/>
    <property type="match status" value="1"/>
</dbReference>
<evidence type="ECO:0000256" key="4">
    <source>
        <dbReference type="ARBA" id="ARBA00022741"/>
    </source>
</evidence>
<dbReference type="CDD" id="cd17916">
    <property type="entry name" value="DEXHc_UvrB"/>
    <property type="match status" value="1"/>
</dbReference>
<keyword evidence="9 12" id="KW-0234">DNA repair</keyword>
<organism evidence="17 18">
    <name type="scientific">Candidatus Terrybacteria bacterium RIFCSPHIGHO2_01_FULL_48_17</name>
    <dbReference type="NCBI Taxonomy" id="1802362"/>
    <lineage>
        <taxon>Bacteria</taxon>
        <taxon>Candidatus Terryibacteriota</taxon>
    </lineage>
</organism>
<dbReference type="InterPro" id="IPR036876">
    <property type="entry name" value="UVR_dom_sf"/>
</dbReference>
<evidence type="ECO:0000256" key="13">
    <source>
        <dbReference type="SAM" id="Coils"/>
    </source>
</evidence>
<dbReference type="InterPro" id="IPR024759">
    <property type="entry name" value="UvrB_YAD/RRR_dom"/>
</dbReference>
<accession>A0A1G2PKI0</accession>
<dbReference type="SMART" id="SM00487">
    <property type="entry name" value="DEXDc"/>
    <property type="match status" value="1"/>
</dbReference>
<keyword evidence="8 12" id="KW-0267">Excision nuclease</keyword>
<dbReference type="Proteomes" id="UP000177629">
    <property type="component" value="Unassembled WGS sequence"/>
</dbReference>
<name>A0A1G2PKI0_9BACT</name>
<reference evidence="17 18" key="1">
    <citation type="journal article" date="2016" name="Nat. Commun.">
        <title>Thousands of microbial genomes shed light on interconnected biogeochemical processes in an aquifer system.</title>
        <authorList>
            <person name="Anantharaman K."/>
            <person name="Brown C.T."/>
            <person name="Hug L.A."/>
            <person name="Sharon I."/>
            <person name="Castelle C.J."/>
            <person name="Probst A.J."/>
            <person name="Thomas B.C."/>
            <person name="Singh A."/>
            <person name="Wilkins M.J."/>
            <person name="Karaoz U."/>
            <person name="Brodie E.L."/>
            <person name="Williams K.H."/>
            <person name="Hubbard S.S."/>
            <person name="Banfield J.F."/>
        </authorList>
    </citation>
    <scope>NUCLEOTIDE SEQUENCE [LARGE SCALE GENOMIC DNA]</scope>
</reference>
<dbReference type="Pfam" id="PF02151">
    <property type="entry name" value="UVR"/>
    <property type="match status" value="1"/>
</dbReference>
<dbReference type="InterPro" id="IPR001650">
    <property type="entry name" value="Helicase_C-like"/>
</dbReference>
<evidence type="ECO:0000256" key="1">
    <source>
        <dbReference type="ARBA" id="ARBA00004496"/>
    </source>
</evidence>
<keyword evidence="12" id="KW-0742">SOS response</keyword>
<gene>
    <name evidence="17" type="ORF">A2806_03925</name>
</gene>
<dbReference type="Gene3D" id="4.10.860.10">
    <property type="entry name" value="UVR domain"/>
    <property type="match status" value="1"/>
</dbReference>
<dbReference type="InterPro" id="IPR041471">
    <property type="entry name" value="UvrB_inter"/>
</dbReference>
<dbReference type="PANTHER" id="PTHR24029:SF0">
    <property type="entry name" value="UVRABC SYSTEM PROTEIN B"/>
    <property type="match status" value="1"/>
</dbReference>
<evidence type="ECO:0000259" key="15">
    <source>
        <dbReference type="PROSITE" id="PS51192"/>
    </source>
</evidence>
<dbReference type="GO" id="GO:0005524">
    <property type="term" value="F:ATP binding"/>
    <property type="evidence" value="ECO:0007669"/>
    <property type="project" value="UniProtKB-KW"/>
</dbReference>
<dbReference type="InterPro" id="IPR001943">
    <property type="entry name" value="UVR_dom"/>
</dbReference>
<keyword evidence="6 12" id="KW-0228">DNA excision</keyword>
<dbReference type="AlphaFoldDB" id="A0A1G2PKI0"/>
<dbReference type="InterPro" id="IPR027417">
    <property type="entry name" value="P-loop_NTPase"/>
</dbReference>